<dbReference type="VEuPathDB" id="FungiDB:BO78DRAFT_468264"/>
<feature type="compositionally biased region" description="Low complexity" evidence="1">
    <location>
        <begin position="139"/>
        <end position="151"/>
    </location>
</feature>
<dbReference type="AlphaFoldDB" id="A0A319EPN7"/>
<name>A0A319EPN7_ASPSB</name>
<dbReference type="OrthoDB" id="4505326at2759"/>
<dbReference type="EMBL" id="KZ826332">
    <property type="protein sequence ID" value="PYI08768.1"/>
    <property type="molecule type" value="Genomic_DNA"/>
</dbReference>
<keyword evidence="3" id="KW-1185">Reference proteome</keyword>
<organism evidence="2 3">
    <name type="scientific">Aspergillus sclerotiicarbonarius (strain CBS 121057 / IBT 28362)</name>
    <dbReference type="NCBI Taxonomy" id="1448318"/>
    <lineage>
        <taxon>Eukaryota</taxon>
        <taxon>Fungi</taxon>
        <taxon>Dikarya</taxon>
        <taxon>Ascomycota</taxon>
        <taxon>Pezizomycotina</taxon>
        <taxon>Eurotiomycetes</taxon>
        <taxon>Eurotiomycetidae</taxon>
        <taxon>Eurotiales</taxon>
        <taxon>Aspergillaceae</taxon>
        <taxon>Aspergillus</taxon>
        <taxon>Aspergillus subgen. Circumdati</taxon>
    </lineage>
</organism>
<sequence>MAGIELPPSLMRQASRTNTRVPPIARRSVSPFPCRMAALSRDKLQKEASTKSPDLRRCLAHHRLLNRSIEAAQQDVRRRMAKVSLEGEDEIAPYNPPTEATAVPIIRVQITNAVRAMVKRRAADQEVARGPAGADKAASKSSSSSSSSSSSTRKSLRNVPRVVFGRRRWPLYGPLQTGVVS</sequence>
<reference evidence="2 3" key="1">
    <citation type="submission" date="2018-02" db="EMBL/GenBank/DDBJ databases">
        <title>The genomes of Aspergillus section Nigri reveals drivers in fungal speciation.</title>
        <authorList>
            <consortium name="DOE Joint Genome Institute"/>
            <person name="Vesth T.C."/>
            <person name="Nybo J."/>
            <person name="Theobald S."/>
            <person name="Brandl J."/>
            <person name="Frisvad J.C."/>
            <person name="Nielsen K.F."/>
            <person name="Lyhne E.K."/>
            <person name="Kogle M.E."/>
            <person name="Kuo A."/>
            <person name="Riley R."/>
            <person name="Clum A."/>
            <person name="Nolan M."/>
            <person name="Lipzen A."/>
            <person name="Salamov A."/>
            <person name="Henrissat B."/>
            <person name="Wiebenga A."/>
            <person name="De vries R.P."/>
            <person name="Grigoriev I.V."/>
            <person name="Mortensen U.H."/>
            <person name="Andersen M.R."/>
            <person name="Baker S.E."/>
        </authorList>
    </citation>
    <scope>NUCLEOTIDE SEQUENCE [LARGE SCALE GENOMIC DNA]</scope>
    <source>
        <strain evidence="2 3">CBS 121057</strain>
    </source>
</reference>
<protein>
    <submittedName>
        <fullName evidence="2">Uncharacterized protein</fullName>
    </submittedName>
</protein>
<feature type="region of interest" description="Disordered" evidence="1">
    <location>
        <begin position="123"/>
        <end position="159"/>
    </location>
</feature>
<evidence type="ECO:0000313" key="3">
    <source>
        <dbReference type="Proteomes" id="UP000248423"/>
    </source>
</evidence>
<accession>A0A319EPN7</accession>
<evidence type="ECO:0000313" key="2">
    <source>
        <dbReference type="EMBL" id="PYI08768.1"/>
    </source>
</evidence>
<dbReference type="Proteomes" id="UP000248423">
    <property type="component" value="Unassembled WGS sequence"/>
</dbReference>
<evidence type="ECO:0000256" key="1">
    <source>
        <dbReference type="SAM" id="MobiDB-lite"/>
    </source>
</evidence>
<proteinExistence type="predicted"/>
<gene>
    <name evidence="2" type="ORF">BO78DRAFT_468264</name>
</gene>
<feature type="region of interest" description="Disordered" evidence="1">
    <location>
        <begin position="1"/>
        <end position="26"/>
    </location>
</feature>